<organism evidence="6 7">
    <name type="scientific">Aestuariispira insulae</name>
    <dbReference type="NCBI Taxonomy" id="1461337"/>
    <lineage>
        <taxon>Bacteria</taxon>
        <taxon>Pseudomonadati</taxon>
        <taxon>Pseudomonadota</taxon>
        <taxon>Alphaproteobacteria</taxon>
        <taxon>Rhodospirillales</taxon>
        <taxon>Kiloniellaceae</taxon>
        <taxon>Aestuariispira</taxon>
    </lineage>
</organism>
<keyword evidence="7" id="KW-1185">Reference proteome</keyword>
<keyword evidence="2" id="KW-0805">Transcription regulation</keyword>
<keyword evidence="3" id="KW-0238">DNA-binding</keyword>
<dbReference type="PROSITE" id="PS00894">
    <property type="entry name" value="HTH_DEOR_1"/>
    <property type="match status" value="1"/>
</dbReference>
<dbReference type="EMBL" id="QRDW01000001">
    <property type="protein sequence ID" value="RED54167.1"/>
    <property type="molecule type" value="Genomic_DNA"/>
</dbReference>
<evidence type="ECO:0000313" key="7">
    <source>
        <dbReference type="Proteomes" id="UP000256845"/>
    </source>
</evidence>
<dbReference type="InterPro" id="IPR014036">
    <property type="entry name" value="DeoR-like_C"/>
</dbReference>
<keyword evidence="4" id="KW-0804">Transcription</keyword>
<dbReference type="InterPro" id="IPR036388">
    <property type="entry name" value="WH-like_DNA-bd_sf"/>
</dbReference>
<dbReference type="InterPro" id="IPR037171">
    <property type="entry name" value="NagB/RpiA_transferase-like"/>
</dbReference>
<dbReference type="Proteomes" id="UP000256845">
    <property type="component" value="Unassembled WGS sequence"/>
</dbReference>
<dbReference type="Gene3D" id="3.30.750.70">
    <property type="entry name" value="4-hydroxybutyrate coenzyme like domains"/>
    <property type="match status" value="1"/>
</dbReference>
<dbReference type="Gene3D" id="1.10.10.10">
    <property type="entry name" value="Winged helix-like DNA-binding domain superfamily/Winged helix DNA-binding domain"/>
    <property type="match status" value="1"/>
</dbReference>
<dbReference type="PANTHER" id="PTHR30363">
    <property type="entry name" value="HTH-TYPE TRANSCRIPTIONAL REGULATOR SRLR-RELATED"/>
    <property type="match status" value="1"/>
</dbReference>
<dbReference type="SUPFAM" id="SSF100950">
    <property type="entry name" value="NagB/RpiA/CoA transferase-like"/>
    <property type="match status" value="1"/>
</dbReference>
<sequence length="254" mass="27415">MGAMTPKRQAAILNELGLCGSASIADLAGKLDVSEETVRRDLKLMSANGLVLRHHGGASLPDVMHEPAFQQRLMANRAVKERIAAKAAAMISNGDTIFLDIGSTTALVAHALKDHKDLQVITNSAFIANILISRNNNRVFMAGGELRDHDGGAFGLEAKTFLEKFNYHHAILSAGAIDSRNGFTCHYLCEAELYAGVIERADDVVICLDQSKHGRRAPVNLCPMDQVDMLVTDRTPPQEIVSAMTQAQLALTVA</sequence>
<gene>
    <name evidence="6" type="ORF">DFP90_101970</name>
</gene>
<feature type="domain" description="HTH deoR-type" evidence="5">
    <location>
        <begin position="5"/>
        <end position="60"/>
    </location>
</feature>
<evidence type="ECO:0000256" key="1">
    <source>
        <dbReference type="ARBA" id="ARBA00022491"/>
    </source>
</evidence>
<dbReference type="InterPro" id="IPR001034">
    <property type="entry name" value="DeoR_HTH"/>
</dbReference>
<proteinExistence type="predicted"/>
<evidence type="ECO:0000259" key="5">
    <source>
        <dbReference type="PROSITE" id="PS51000"/>
    </source>
</evidence>
<dbReference type="SMART" id="SM01134">
    <property type="entry name" value="DeoRC"/>
    <property type="match status" value="1"/>
</dbReference>
<dbReference type="Pfam" id="PF00455">
    <property type="entry name" value="DeoRC"/>
    <property type="match status" value="1"/>
</dbReference>
<evidence type="ECO:0000256" key="3">
    <source>
        <dbReference type="ARBA" id="ARBA00023125"/>
    </source>
</evidence>
<dbReference type="SMART" id="SM00420">
    <property type="entry name" value="HTH_DEOR"/>
    <property type="match status" value="1"/>
</dbReference>
<evidence type="ECO:0000256" key="4">
    <source>
        <dbReference type="ARBA" id="ARBA00023163"/>
    </source>
</evidence>
<accession>A0A3D9HXE3</accession>
<dbReference type="InterPro" id="IPR036390">
    <property type="entry name" value="WH_DNA-bd_sf"/>
</dbReference>
<dbReference type="PROSITE" id="PS51000">
    <property type="entry name" value="HTH_DEOR_2"/>
    <property type="match status" value="1"/>
</dbReference>
<dbReference type="Pfam" id="PF08220">
    <property type="entry name" value="HTH_DeoR"/>
    <property type="match status" value="1"/>
</dbReference>
<dbReference type="InterPro" id="IPR050313">
    <property type="entry name" value="Carb_Metab_HTH_regulators"/>
</dbReference>
<evidence type="ECO:0000313" key="6">
    <source>
        <dbReference type="EMBL" id="RED54167.1"/>
    </source>
</evidence>
<protein>
    <submittedName>
        <fullName evidence="6">DeoR family transcriptional regulator</fullName>
    </submittedName>
</protein>
<dbReference type="PANTHER" id="PTHR30363:SF4">
    <property type="entry name" value="GLYCEROL-3-PHOSPHATE REGULON REPRESSOR"/>
    <property type="match status" value="1"/>
</dbReference>
<dbReference type="PRINTS" id="PR00037">
    <property type="entry name" value="HTHLACR"/>
</dbReference>
<dbReference type="GO" id="GO:0003700">
    <property type="term" value="F:DNA-binding transcription factor activity"/>
    <property type="evidence" value="ECO:0007669"/>
    <property type="project" value="InterPro"/>
</dbReference>
<comment type="caution">
    <text evidence="6">The sequence shown here is derived from an EMBL/GenBank/DDBJ whole genome shotgun (WGS) entry which is preliminary data.</text>
</comment>
<evidence type="ECO:0000256" key="2">
    <source>
        <dbReference type="ARBA" id="ARBA00023015"/>
    </source>
</evidence>
<keyword evidence="1" id="KW-0678">Repressor</keyword>
<reference evidence="6 7" key="1">
    <citation type="submission" date="2018-07" db="EMBL/GenBank/DDBJ databases">
        <title>Genomic Encyclopedia of Type Strains, Phase III (KMG-III): the genomes of soil and plant-associated and newly described type strains.</title>
        <authorList>
            <person name="Whitman W."/>
        </authorList>
    </citation>
    <scope>NUCLEOTIDE SEQUENCE [LARGE SCALE GENOMIC DNA]</scope>
    <source>
        <strain evidence="6 7">CECT 8488</strain>
    </source>
</reference>
<name>A0A3D9HXE3_9PROT</name>
<dbReference type="InterPro" id="IPR018356">
    <property type="entry name" value="Tscrpt_reg_HTH_DeoR_CS"/>
</dbReference>
<dbReference type="GO" id="GO:0003677">
    <property type="term" value="F:DNA binding"/>
    <property type="evidence" value="ECO:0007669"/>
    <property type="project" value="UniProtKB-KW"/>
</dbReference>
<dbReference type="OrthoDB" id="9814815at2"/>
<dbReference type="SUPFAM" id="SSF46785">
    <property type="entry name" value="Winged helix' DNA-binding domain"/>
    <property type="match status" value="1"/>
</dbReference>
<dbReference type="AlphaFoldDB" id="A0A3D9HXE3"/>